<gene>
    <name evidence="1" type="ORF">SNE35_22750</name>
</gene>
<reference evidence="1 2" key="1">
    <citation type="submission" date="2023-11" db="EMBL/GenBank/DDBJ databases">
        <title>Paucibacter sp. nov., isolated from fresh soil in Korea.</title>
        <authorList>
            <person name="Le N.T.T."/>
        </authorList>
    </citation>
    <scope>NUCLEOTIDE SEQUENCE [LARGE SCALE GENOMIC DNA]</scope>
    <source>
        <strain evidence="1 2">R3-3</strain>
    </source>
</reference>
<evidence type="ECO:0000313" key="2">
    <source>
        <dbReference type="Proteomes" id="UP001285263"/>
    </source>
</evidence>
<sequence>MSTSSFEPHVIYGPRLRVTARLKCCCDNGPRVCIKGRWLSPLLASRRLYVSRKERPLSRDLRQRKLWRFRDRLQGDASLPF</sequence>
<dbReference type="Proteomes" id="UP001285263">
    <property type="component" value="Unassembled WGS sequence"/>
</dbReference>
<evidence type="ECO:0000313" key="1">
    <source>
        <dbReference type="EMBL" id="MDY0747340.1"/>
    </source>
</evidence>
<organism evidence="1 2">
    <name type="scientific">Roseateles agri</name>
    <dbReference type="NCBI Taxonomy" id="3098619"/>
    <lineage>
        <taxon>Bacteria</taxon>
        <taxon>Pseudomonadati</taxon>
        <taxon>Pseudomonadota</taxon>
        <taxon>Betaproteobacteria</taxon>
        <taxon>Burkholderiales</taxon>
        <taxon>Sphaerotilaceae</taxon>
        <taxon>Roseateles</taxon>
    </lineage>
</organism>
<comment type="caution">
    <text evidence="1">The sequence shown here is derived from an EMBL/GenBank/DDBJ whole genome shotgun (WGS) entry which is preliminary data.</text>
</comment>
<proteinExistence type="predicted"/>
<protein>
    <submittedName>
        <fullName evidence="1">Uncharacterized protein</fullName>
    </submittedName>
</protein>
<name>A0ABU5DM06_9BURK</name>
<accession>A0ABU5DM06</accession>
<dbReference type="EMBL" id="JAXCLA010000007">
    <property type="protein sequence ID" value="MDY0747340.1"/>
    <property type="molecule type" value="Genomic_DNA"/>
</dbReference>
<keyword evidence="2" id="KW-1185">Reference proteome</keyword>
<dbReference type="RefSeq" id="WP_320425297.1">
    <property type="nucleotide sequence ID" value="NZ_JAXCLA010000007.1"/>
</dbReference>